<dbReference type="Proteomes" id="UP000614047">
    <property type="component" value="Unassembled WGS sequence"/>
</dbReference>
<dbReference type="EMBL" id="JADOUA010000001">
    <property type="protein sequence ID" value="MBG6089818.1"/>
    <property type="molecule type" value="Genomic_DNA"/>
</dbReference>
<keyword evidence="3" id="KW-1185">Reference proteome</keyword>
<dbReference type="AlphaFoldDB" id="A0A931DJP1"/>
<reference evidence="2" key="1">
    <citation type="submission" date="2020-11" db="EMBL/GenBank/DDBJ databases">
        <title>Sequencing the genomes of 1000 actinobacteria strains.</title>
        <authorList>
            <person name="Klenk H.-P."/>
        </authorList>
    </citation>
    <scope>NUCLEOTIDE SEQUENCE</scope>
    <source>
        <strain evidence="2">DSM 43175</strain>
    </source>
</reference>
<proteinExistence type="predicted"/>
<evidence type="ECO:0000313" key="3">
    <source>
        <dbReference type="Proteomes" id="UP000614047"/>
    </source>
</evidence>
<gene>
    <name evidence="2" type="ORF">IW256_003931</name>
</gene>
<dbReference type="PROSITE" id="PS50157">
    <property type="entry name" value="ZINC_FINGER_C2H2_2"/>
    <property type="match status" value="1"/>
</dbReference>
<organism evidence="2 3">
    <name type="scientific">Actinomadura viridis</name>
    <dbReference type="NCBI Taxonomy" id="58110"/>
    <lineage>
        <taxon>Bacteria</taxon>
        <taxon>Bacillati</taxon>
        <taxon>Actinomycetota</taxon>
        <taxon>Actinomycetes</taxon>
        <taxon>Streptosporangiales</taxon>
        <taxon>Thermomonosporaceae</taxon>
        <taxon>Actinomadura</taxon>
    </lineage>
</organism>
<evidence type="ECO:0000313" key="2">
    <source>
        <dbReference type="EMBL" id="MBG6089818.1"/>
    </source>
</evidence>
<evidence type="ECO:0000259" key="1">
    <source>
        <dbReference type="PROSITE" id="PS50157"/>
    </source>
</evidence>
<comment type="caution">
    <text evidence="2">The sequence shown here is derived from an EMBL/GenBank/DDBJ whole genome shotgun (WGS) entry which is preliminary data.</text>
</comment>
<dbReference type="InterPro" id="IPR013087">
    <property type="entry name" value="Znf_C2H2_type"/>
</dbReference>
<protein>
    <recommendedName>
        <fullName evidence="1">C2H2-type domain-containing protein</fullName>
    </recommendedName>
</protein>
<sequence>MNIPACVYVPRPSAANFNIGINQGIWGWRTSALDRAGARAVAQSLQVGDYLLFGHRGPSSRVAANGWASATLVRIVVARITQPWYIASTQVWPDDVYPERVRMEILDDRDHVQGTSLTPDVMEALRMSANKQGVPVLAGQGALLQIAEQATTDTDQDDEGAGPAGVLDVDGPTDAVRTALVRKEQKRIRKHLFAGKTVAACSLCGRTFPLRLLVAAHIKRRADATHEERRTMANIMPACVMGCDALFEYGFVHVDTDGVIRVSVPAEAPVDLVAAASLLEGRLCAAFGEESRGFFDHHRSKALAPAGS</sequence>
<name>A0A931DJP1_9ACTN</name>
<accession>A0A931DJP1</accession>
<dbReference type="RefSeq" id="WP_197012364.1">
    <property type="nucleotide sequence ID" value="NZ_BAABES010000010.1"/>
</dbReference>
<feature type="domain" description="C2H2-type" evidence="1">
    <location>
        <begin position="199"/>
        <end position="231"/>
    </location>
</feature>